<dbReference type="PANTHER" id="PTHR46825">
    <property type="entry name" value="D-ALANYL-D-ALANINE-CARBOXYPEPTIDASE/ENDOPEPTIDASE AMPH"/>
    <property type="match status" value="1"/>
</dbReference>
<dbReference type="Pfam" id="PF00144">
    <property type="entry name" value="Beta-lactamase"/>
    <property type="match status" value="1"/>
</dbReference>
<name>A0A3A1NMG5_9FLAO</name>
<dbReference type="AlphaFoldDB" id="A0A3A1NMG5"/>
<reference evidence="3 5" key="2">
    <citation type="submission" date="2019-07" db="EMBL/GenBank/DDBJ databases">
        <title>Draft genome of two Muricauda strains isolated from deep sea.</title>
        <authorList>
            <person name="Sun C."/>
        </authorList>
    </citation>
    <scope>NUCLEOTIDE SEQUENCE [LARGE SCALE GENOMIC DNA]</scope>
    <source>
        <strain evidence="3 5">72</strain>
    </source>
</reference>
<keyword evidence="2" id="KW-0378">Hydrolase</keyword>
<dbReference type="InterPro" id="IPR050491">
    <property type="entry name" value="AmpC-like"/>
</dbReference>
<keyword evidence="5" id="KW-1185">Reference proteome</keyword>
<evidence type="ECO:0000313" key="4">
    <source>
        <dbReference type="Proteomes" id="UP000266691"/>
    </source>
</evidence>
<dbReference type="PANTHER" id="PTHR46825:SF9">
    <property type="entry name" value="BETA-LACTAMASE-RELATED DOMAIN-CONTAINING PROTEIN"/>
    <property type="match status" value="1"/>
</dbReference>
<dbReference type="EMBL" id="QXFI01000013">
    <property type="protein sequence ID" value="RIV46087.1"/>
    <property type="molecule type" value="Genomic_DNA"/>
</dbReference>
<dbReference type="Proteomes" id="UP000266691">
    <property type="component" value="Unassembled WGS sequence"/>
</dbReference>
<evidence type="ECO:0000259" key="1">
    <source>
        <dbReference type="Pfam" id="PF00144"/>
    </source>
</evidence>
<sequence>MNPSNWLYWSLWPKQDWKNKMMRIWNPKIVSCFLFLLWAATYGQLNTEKEAQIDSLFQVWNKPNHPGGAIAIMQGDKVVYSKAYGLASMEYLVPNSTGTLFNVASVSKQFSALGIVLLQEQGKLSVDDTIDKYIDGLAPFGSKITIRQMMHHTSGLRSLHALFALAGWRNDDSRTNADLDRIMALQTELNFEPGSEYLYCNTGYMFLANIIEKVTHKSFMDFMKEDIFIPLGMHETYVEDRYDRIVPNNATSYYTQRNGFIRAVEYWGYVGSGNMHTTTADLLKYLKNYYDPQPGWENIFRTMQTLDPLNDGSYLEYAFGVNVDKLYGKKRITHGGSIGGFRSNVAVFPEEKTSIAIITNFSSSGPGGKSNDIAGILFGKPAPFKKLKVAKISKSIMESYAGDYWDDDTYEEQQVTINGDTLFLGQSKTAFIPIAEGKFEALDSQNGTKLEFHENEFDYIPGSNRSLHFKKFKEEPLTGANAEEYVGAYYSPEIHTSYSIFYREGKLYAFHIRFGELTLTQKFKDLLQGEYPLSTLKFKRENGKITGVWISDGRVRNLWFVKTE</sequence>
<evidence type="ECO:0000313" key="5">
    <source>
        <dbReference type="Proteomes" id="UP000321621"/>
    </source>
</evidence>
<dbReference type="OrthoDB" id="9793489at2"/>
<gene>
    <name evidence="2" type="ORF">D2V05_05875</name>
    <name evidence="3" type="ORF">FQ017_05830</name>
</gene>
<protein>
    <submittedName>
        <fullName evidence="3">Beta-lactamase family protein</fullName>
    </submittedName>
    <submittedName>
        <fullName evidence="2">Class A beta-lactamase-related serine hydrolase</fullName>
    </submittedName>
</protein>
<reference evidence="2 4" key="1">
    <citation type="submission" date="2018-08" db="EMBL/GenBank/DDBJ databases">
        <title>Proposal of Muricauda 72 sp.nov. and Muricauda NH166 sp.nov., isolated from seawater.</title>
        <authorList>
            <person name="Cheng H."/>
            <person name="Wu Y.-H."/>
            <person name="Guo L.-L."/>
            <person name="Xu X.-W."/>
        </authorList>
    </citation>
    <scope>NUCLEOTIDE SEQUENCE [LARGE SCALE GENOMIC DNA]</scope>
    <source>
        <strain evidence="2 4">72</strain>
    </source>
</reference>
<dbReference type="Proteomes" id="UP000321621">
    <property type="component" value="Unassembled WGS sequence"/>
</dbReference>
<dbReference type="InterPro" id="IPR001466">
    <property type="entry name" value="Beta-lactam-related"/>
</dbReference>
<organism evidence="2 4">
    <name type="scientific">Flagellimonas pelagia</name>
    <dbReference type="NCBI Taxonomy" id="2306998"/>
    <lineage>
        <taxon>Bacteria</taxon>
        <taxon>Pseudomonadati</taxon>
        <taxon>Bacteroidota</taxon>
        <taxon>Flavobacteriia</taxon>
        <taxon>Flavobacteriales</taxon>
        <taxon>Flavobacteriaceae</taxon>
        <taxon>Flagellimonas</taxon>
    </lineage>
</organism>
<feature type="domain" description="Beta-lactamase-related" evidence="1">
    <location>
        <begin position="62"/>
        <end position="372"/>
    </location>
</feature>
<dbReference type="Gene3D" id="3.40.710.10">
    <property type="entry name" value="DD-peptidase/beta-lactamase superfamily"/>
    <property type="match status" value="1"/>
</dbReference>
<dbReference type="EMBL" id="VNWK01000013">
    <property type="protein sequence ID" value="TXJ98861.1"/>
    <property type="molecule type" value="Genomic_DNA"/>
</dbReference>
<dbReference type="SUPFAM" id="SSF56601">
    <property type="entry name" value="beta-lactamase/transpeptidase-like"/>
    <property type="match status" value="1"/>
</dbReference>
<accession>A0A3A1NMG5</accession>
<comment type="caution">
    <text evidence="2">The sequence shown here is derived from an EMBL/GenBank/DDBJ whole genome shotgun (WGS) entry which is preliminary data.</text>
</comment>
<proteinExistence type="predicted"/>
<dbReference type="InterPro" id="IPR012338">
    <property type="entry name" value="Beta-lactam/transpept-like"/>
</dbReference>
<dbReference type="GO" id="GO:0016787">
    <property type="term" value="F:hydrolase activity"/>
    <property type="evidence" value="ECO:0007669"/>
    <property type="project" value="UniProtKB-KW"/>
</dbReference>
<evidence type="ECO:0000313" key="3">
    <source>
        <dbReference type="EMBL" id="TXJ98861.1"/>
    </source>
</evidence>
<evidence type="ECO:0000313" key="2">
    <source>
        <dbReference type="EMBL" id="RIV46087.1"/>
    </source>
</evidence>